<evidence type="ECO:0000313" key="1">
    <source>
        <dbReference type="EMBL" id="KAK5818715.1"/>
    </source>
</evidence>
<organism evidence="1 2">
    <name type="scientific">Gossypium arboreum</name>
    <name type="common">Tree cotton</name>
    <name type="synonym">Gossypium nanking</name>
    <dbReference type="NCBI Taxonomy" id="29729"/>
    <lineage>
        <taxon>Eukaryota</taxon>
        <taxon>Viridiplantae</taxon>
        <taxon>Streptophyta</taxon>
        <taxon>Embryophyta</taxon>
        <taxon>Tracheophyta</taxon>
        <taxon>Spermatophyta</taxon>
        <taxon>Magnoliopsida</taxon>
        <taxon>eudicotyledons</taxon>
        <taxon>Gunneridae</taxon>
        <taxon>Pentapetalae</taxon>
        <taxon>rosids</taxon>
        <taxon>malvids</taxon>
        <taxon>Malvales</taxon>
        <taxon>Malvaceae</taxon>
        <taxon>Malvoideae</taxon>
        <taxon>Gossypium</taxon>
    </lineage>
</organism>
<keyword evidence="2" id="KW-1185">Reference proteome</keyword>
<gene>
    <name evidence="1" type="ORF">PVK06_023659</name>
</gene>
<reference evidence="1 2" key="1">
    <citation type="submission" date="2023-03" db="EMBL/GenBank/DDBJ databases">
        <title>WGS of Gossypium arboreum.</title>
        <authorList>
            <person name="Yu D."/>
        </authorList>
    </citation>
    <scope>NUCLEOTIDE SEQUENCE [LARGE SCALE GENOMIC DNA]</scope>
    <source>
        <tissue evidence="1">Leaf</tissue>
    </source>
</reference>
<protein>
    <submittedName>
        <fullName evidence="1">Uncharacterized protein</fullName>
    </submittedName>
</protein>
<sequence>MGPRLFKLFNAWVHNNECMSIIRNEWGLLGNSNGRVSGKLKKLKGALKKWNGEDRVTLERRLNEIEVRIRCLDDCSDVRELSETELEE</sequence>
<comment type="caution">
    <text evidence="1">The sequence shown here is derived from an EMBL/GenBank/DDBJ whole genome shotgun (WGS) entry which is preliminary data.</text>
</comment>
<dbReference type="Proteomes" id="UP001358586">
    <property type="component" value="Chromosome 7"/>
</dbReference>
<name>A0ABR0PBR5_GOSAR</name>
<proteinExistence type="predicted"/>
<dbReference type="EMBL" id="JARKNE010000007">
    <property type="protein sequence ID" value="KAK5818715.1"/>
    <property type="molecule type" value="Genomic_DNA"/>
</dbReference>
<evidence type="ECO:0000313" key="2">
    <source>
        <dbReference type="Proteomes" id="UP001358586"/>
    </source>
</evidence>
<accession>A0ABR0PBR5</accession>